<feature type="domain" description="Protein kinase" evidence="1">
    <location>
        <begin position="1"/>
        <end position="308"/>
    </location>
</feature>
<proteinExistence type="predicted"/>
<keyword evidence="3" id="KW-1185">Reference proteome</keyword>
<dbReference type="STRING" id="656916.A0A2G7FYP1"/>
<dbReference type="PROSITE" id="PS50011">
    <property type="entry name" value="PROTEIN_KINASE_DOM"/>
    <property type="match status" value="1"/>
</dbReference>
<keyword evidence="2" id="KW-0808">Transferase</keyword>
<accession>A0A2G7FYP1</accession>
<evidence type="ECO:0000313" key="3">
    <source>
        <dbReference type="Proteomes" id="UP000231358"/>
    </source>
</evidence>
<reference evidence="2 3" key="1">
    <citation type="submission" date="2017-05" db="EMBL/GenBank/DDBJ databases">
        <title>Genome sequence for an aflatoxigenic pathogen of Argentinian peanut, Aspergillus arachidicola.</title>
        <authorList>
            <person name="Moore G."/>
            <person name="Beltz S.B."/>
            <person name="Mack B.M."/>
        </authorList>
    </citation>
    <scope>NUCLEOTIDE SEQUENCE [LARGE SCALE GENOMIC DNA]</scope>
    <source>
        <strain evidence="2 3">CBS 117610</strain>
    </source>
</reference>
<dbReference type="EMBL" id="NEXV01000308">
    <property type="protein sequence ID" value="PIG85730.1"/>
    <property type="molecule type" value="Genomic_DNA"/>
</dbReference>
<evidence type="ECO:0000259" key="1">
    <source>
        <dbReference type="PROSITE" id="PS50011"/>
    </source>
</evidence>
<dbReference type="Pfam" id="PF00069">
    <property type="entry name" value="Pkinase"/>
    <property type="match status" value="1"/>
</dbReference>
<comment type="caution">
    <text evidence="2">The sequence shown here is derived from an EMBL/GenBank/DDBJ whole genome shotgun (WGS) entry which is preliminary data.</text>
</comment>
<dbReference type="InterPro" id="IPR008271">
    <property type="entry name" value="Ser/Thr_kinase_AS"/>
</dbReference>
<dbReference type="SUPFAM" id="SSF56112">
    <property type="entry name" value="Protein kinase-like (PK-like)"/>
    <property type="match status" value="1"/>
</dbReference>
<protein>
    <submittedName>
        <fullName evidence="2">Calcium/calmodulin dependent protein kinase</fullName>
    </submittedName>
</protein>
<dbReference type="PROSITE" id="PS00108">
    <property type="entry name" value="PROTEIN_KINASE_ST"/>
    <property type="match status" value="1"/>
</dbReference>
<gene>
    <name evidence="2" type="ORF">AARAC_004093</name>
</gene>
<dbReference type="Proteomes" id="UP000231358">
    <property type="component" value="Unassembled WGS sequence"/>
</dbReference>
<keyword evidence="2" id="KW-0418">Kinase</keyword>
<evidence type="ECO:0000313" key="2">
    <source>
        <dbReference type="EMBL" id="PIG85730.1"/>
    </source>
</evidence>
<sequence length="311" mass="36116">MASSSNLSVGPTGSRYQFKQLIQERPHVGQDQFILKDTPKDIFSNFNEKIRSQLVESPYIRLPWDNIPDERILVYRYLTDDFLNLVREGIPIHIRKQLLKASLRGIAELHDRQIVHLDIKPDNIMVDRCNAQDETIIEHVQIIDLENAVHLPKGRCIKGMLAGNDNWRSPEANFKDELNKLTDMFSIAIVVMYLCNSWCVIFGPDDDFRKHEAQGVLPALIRLQRQVSYFGDQEKLSELVKHISDDGISCQGLQMLWEEIQEDHIPYRLFSEWQDVSDPVFKDFILGLTSLDPHKRLMARQALDHPWLANF</sequence>
<dbReference type="GO" id="GO:0005524">
    <property type="term" value="F:ATP binding"/>
    <property type="evidence" value="ECO:0007669"/>
    <property type="project" value="InterPro"/>
</dbReference>
<dbReference type="Gene3D" id="1.10.510.10">
    <property type="entry name" value="Transferase(Phosphotransferase) domain 1"/>
    <property type="match status" value="1"/>
</dbReference>
<dbReference type="PANTHER" id="PTHR24347">
    <property type="entry name" value="SERINE/THREONINE-PROTEIN KINASE"/>
    <property type="match status" value="1"/>
</dbReference>
<dbReference type="AlphaFoldDB" id="A0A2G7FYP1"/>
<dbReference type="InterPro" id="IPR000719">
    <property type="entry name" value="Prot_kinase_dom"/>
</dbReference>
<organism evidence="2 3">
    <name type="scientific">Aspergillus arachidicola</name>
    <dbReference type="NCBI Taxonomy" id="656916"/>
    <lineage>
        <taxon>Eukaryota</taxon>
        <taxon>Fungi</taxon>
        <taxon>Dikarya</taxon>
        <taxon>Ascomycota</taxon>
        <taxon>Pezizomycotina</taxon>
        <taxon>Eurotiomycetes</taxon>
        <taxon>Eurotiomycetidae</taxon>
        <taxon>Eurotiales</taxon>
        <taxon>Aspergillaceae</taxon>
        <taxon>Aspergillus</taxon>
        <taxon>Aspergillus subgen. Circumdati</taxon>
    </lineage>
</organism>
<dbReference type="SMART" id="SM00220">
    <property type="entry name" value="S_TKc"/>
    <property type="match status" value="1"/>
</dbReference>
<dbReference type="GO" id="GO:0004672">
    <property type="term" value="F:protein kinase activity"/>
    <property type="evidence" value="ECO:0007669"/>
    <property type="project" value="InterPro"/>
</dbReference>
<dbReference type="InterPro" id="IPR011009">
    <property type="entry name" value="Kinase-like_dom_sf"/>
</dbReference>
<name>A0A2G7FYP1_9EURO</name>